<dbReference type="Pfam" id="PF02104">
    <property type="entry name" value="SURF1"/>
    <property type="match status" value="1"/>
</dbReference>
<comment type="subcellular location">
    <subcellularLocation>
        <location evidence="6">Cell membrane</location>
        <topology evidence="6">Multi-pass membrane protein</topology>
    </subcellularLocation>
    <subcellularLocation>
        <location evidence="1">Membrane</location>
    </subcellularLocation>
</comment>
<evidence type="ECO:0000256" key="2">
    <source>
        <dbReference type="ARBA" id="ARBA00007165"/>
    </source>
</evidence>
<evidence type="ECO:0000256" key="5">
    <source>
        <dbReference type="ARBA" id="ARBA00023136"/>
    </source>
</evidence>
<sequence length="260" mass="27811">MTPQQPATRTKAVLAMVLLVLLGAVCIGAGQWQLRRAHEREALLAAIEAGRRAPAQTLDAQHRDGPDWHPASARGHWLNPFTVLLDNRNLKGLPGLWVATPLELQDSPGTAVLVLRGWVARPLPPAALPDLSAAPGTVLVRGTLLHRVPRLFDLGSLTGRAGGEVLPRPFPAADGVPPRVQNLPLDALAAATGLDLLPVVLQQAPTQDADLIQDWPGPSTNAGQNYNYALQWFSFAAIALIAAGFTAWRTLRRPTSSRNA</sequence>
<comment type="similarity">
    <text evidence="2 6">Belongs to the SURF1 family.</text>
</comment>
<dbReference type="PANTHER" id="PTHR23427">
    <property type="entry name" value="SURFEIT LOCUS PROTEIN"/>
    <property type="match status" value="1"/>
</dbReference>
<organism evidence="7 8">
    <name type="scientific">Castellaniella daejeonensis</name>
    <dbReference type="NCBI Taxonomy" id="659013"/>
    <lineage>
        <taxon>Bacteria</taxon>
        <taxon>Pseudomonadati</taxon>
        <taxon>Pseudomonadota</taxon>
        <taxon>Betaproteobacteria</taxon>
        <taxon>Burkholderiales</taxon>
        <taxon>Alcaligenaceae</taxon>
        <taxon>Castellaniella</taxon>
    </lineage>
</organism>
<comment type="caution">
    <text evidence="7">The sequence shown here is derived from an EMBL/GenBank/DDBJ whole genome shotgun (WGS) entry which is preliminary data.</text>
</comment>
<comment type="caution">
    <text evidence="6">Lacks conserved residue(s) required for the propagation of feature annotation.</text>
</comment>
<dbReference type="InterPro" id="IPR045214">
    <property type="entry name" value="Surf1/Surf4"/>
</dbReference>
<evidence type="ECO:0000313" key="7">
    <source>
        <dbReference type="EMBL" id="GAA0231577.1"/>
    </source>
</evidence>
<keyword evidence="8" id="KW-1185">Reference proteome</keyword>
<evidence type="ECO:0000313" key="8">
    <source>
        <dbReference type="Proteomes" id="UP001501176"/>
    </source>
</evidence>
<evidence type="ECO:0000256" key="3">
    <source>
        <dbReference type="ARBA" id="ARBA00022692"/>
    </source>
</evidence>
<dbReference type="PANTHER" id="PTHR23427:SF2">
    <property type="entry name" value="SURFEIT LOCUS PROTEIN 1"/>
    <property type="match status" value="1"/>
</dbReference>
<dbReference type="RefSeq" id="WP_343821283.1">
    <property type="nucleotide sequence ID" value="NZ_BAAAFN010000015.1"/>
</dbReference>
<reference evidence="7 8" key="1">
    <citation type="journal article" date="2019" name="Int. J. Syst. Evol. Microbiol.">
        <title>The Global Catalogue of Microorganisms (GCM) 10K type strain sequencing project: providing services to taxonomists for standard genome sequencing and annotation.</title>
        <authorList>
            <consortium name="The Broad Institute Genomics Platform"/>
            <consortium name="The Broad Institute Genome Sequencing Center for Infectious Disease"/>
            <person name="Wu L."/>
            <person name="Ma J."/>
        </authorList>
    </citation>
    <scope>NUCLEOTIDE SEQUENCE [LARGE SCALE GENOMIC DNA]</scope>
    <source>
        <strain evidence="7 8">JCM 16240</strain>
    </source>
</reference>
<protein>
    <recommendedName>
        <fullName evidence="6">SURF1-like protein</fullName>
    </recommendedName>
</protein>
<evidence type="ECO:0000256" key="1">
    <source>
        <dbReference type="ARBA" id="ARBA00004370"/>
    </source>
</evidence>
<name>A0ABN0TW03_9BURK</name>
<dbReference type="EMBL" id="BAAAFN010000015">
    <property type="protein sequence ID" value="GAA0231577.1"/>
    <property type="molecule type" value="Genomic_DNA"/>
</dbReference>
<keyword evidence="3 6" id="KW-0812">Transmembrane</keyword>
<proteinExistence type="inferred from homology"/>
<evidence type="ECO:0000256" key="4">
    <source>
        <dbReference type="ARBA" id="ARBA00022989"/>
    </source>
</evidence>
<gene>
    <name evidence="7" type="ORF">GCM10009125_20720</name>
</gene>
<feature type="transmembrane region" description="Helical" evidence="6">
    <location>
        <begin position="228"/>
        <end position="248"/>
    </location>
</feature>
<dbReference type="CDD" id="cd06662">
    <property type="entry name" value="SURF1"/>
    <property type="match status" value="1"/>
</dbReference>
<dbReference type="Proteomes" id="UP001501176">
    <property type="component" value="Unassembled WGS sequence"/>
</dbReference>
<dbReference type="InterPro" id="IPR002994">
    <property type="entry name" value="Surf1/Shy1"/>
</dbReference>
<dbReference type="PROSITE" id="PS50895">
    <property type="entry name" value="SURF1"/>
    <property type="match status" value="1"/>
</dbReference>
<accession>A0ABN0TW03</accession>
<keyword evidence="4 6" id="KW-1133">Transmembrane helix</keyword>
<evidence type="ECO:0000256" key="6">
    <source>
        <dbReference type="RuleBase" id="RU363076"/>
    </source>
</evidence>
<keyword evidence="5 6" id="KW-0472">Membrane</keyword>
<keyword evidence="6" id="KW-1003">Cell membrane</keyword>